<dbReference type="Proteomes" id="UP000251571">
    <property type="component" value="Unassembled WGS sequence"/>
</dbReference>
<evidence type="ECO:0000313" key="6">
    <source>
        <dbReference type="Proteomes" id="UP000251571"/>
    </source>
</evidence>
<organism evidence="4 6">
    <name type="scientific">Jannaschia seohaensis</name>
    <dbReference type="NCBI Taxonomy" id="475081"/>
    <lineage>
        <taxon>Bacteria</taxon>
        <taxon>Pseudomonadati</taxon>
        <taxon>Pseudomonadota</taxon>
        <taxon>Alphaproteobacteria</taxon>
        <taxon>Rhodobacterales</taxon>
        <taxon>Roseobacteraceae</taxon>
        <taxon>Jannaschia</taxon>
    </lineage>
</organism>
<evidence type="ECO:0000259" key="2">
    <source>
        <dbReference type="PROSITE" id="PS50006"/>
    </source>
</evidence>
<proteinExistence type="predicted"/>
<dbReference type="SUPFAM" id="SSF49879">
    <property type="entry name" value="SMAD/FHA domain"/>
    <property type="match status" value="1"/>
</dbReference>
<dbReference type="Pfam" id="PF00498">
    <property type="entry name" value="FHA"/>
    <property type="match status" value="1"/>
</dbReference>
<dbReference type="EMBL" id="UETC01000008">
    <property type="protein sequence ID" value="SSA48793.1"/>
    <property type="molecule type" value="Genomic_DNA"/>
</dbReference>
<name>A0A2Y9C8E3_9RHOB</name>
<dbReference type="RefSeq" id="WP_109565273.1">
    <property type="nucleotide sequence ID" value="NZ_QGDJ01000008.1"/>
</dbReference>
<accession>A0A2Y9C8E3</accession>
<feature type="compositionally biased region" description="Pro residues" evidence="1">
    <location>
        <begin position="238"/>
        <end position="247"/>
    </location>
</feature>
<dbReference type="CDD" id="cd00060">
    <property type="entry name" value="FHA"/>
    <property type="match status" value="1"/>
</dbReference>
<dbReference type="InterPro" id="IPR046883">
    <property type="entry name" value="T6SS_FHA_C"/>
</dbReference>
<feature type="compositionally biased region" description="Basic and acidic residues" evidence="1">
    <location>
        <begin position="151"/>
        <end position="169"/>
    </location>
</feature>
<feature type="compositionally biased region" description="Pro residues" evidence="1">
    <location>
        <begin position="205"/>
        <end position="227"/>
    </location>
</feature>
<feature type="domain" description="FHA" evidence="2">
    <location>
        <begin position="26"/>
        <end position="76"/>
    </location>
</feature>
<dbReference type="PROSITE" id="PS50006">
    <property type="entry name" value="FHA_DOMAIN"/>
    <property type="match status" value="1"/>
</dbReference>
<dbReference type="InterPro" id="IPR008984">
    <property type="entry name" value="SMAD_FHA_dom_sf"/>
</dbReference>
<dbReference type="Gene3D" id="2.60.200.20">
    <property type="match status" value="1"/>
</dbReference>
<dbReference type="Proteomes" id="UP000245839">
    <property type="component" value="Unassembled WGS sequence"/>
</dbReference>
<sequence length="520" mass="55818">MSIRLVLENAPHPQAVSERLFDEGRFVIGRSDDADWQIDDPEMFVSRRHCILTMEDGVVMAADASSGGLYIDNAAHPVGSGNQVPVEPGMRLRLGDFVIRIEAAREAPAAPPSAPVRGGMSFDFDFGPSEPAPEPPKRPESLPDPFGLMSPKREDPAAPPERRVPRPLDQDDPFALDLNIPRSEPSPPPPPSDGHDWFKGVSASPPSPPAPPPPSSVPEPPTAAPPEAPRDPFGDWSSPPPPVPPSDPQAGRSSDVPPPPEPAIAPRPPHTPPPPSFDVPSHATYTPKPDPAPRPEPEPEPAPRAAPPEPAPPPEPGPPPQRPAPATGASPDETAVFHALLQGMGLDPADYADIDPVEAAAQIGAATRKMTEGVMLLLRARSMNKQKARVAQTIIASADVNPLKFMATPEDALSIMLQRRSRGYLDADAALGEAFRDLTDHQVRTWTAVQVALRKMIDKFEPSAIEAEMTEIGLLGQLMAGGKNAKLWQLYEARYRKIAEAAEKDFLGEVGADFRDAYET</sequence>
<dbReference type="InterPro" id="IPR017735">
    <property type="entry name" value="T6SS_FHA"/>
</dbReference>
<feature type="compositionally biased region" description="Pro residues" evidence="1">
    <location>
        <begin position="298"/>
        <end position="323"/>
    </location>
</feature>
<feature type="region of interest" description="Disordered" evidence="1">
    <location>
        <begin position="107"/>
        <end position="331"/>
    </location>
</feature>
<dbReference type="SMART" id="SM00240">
    <property type="entry name" value="FHA"/>
    <property type="match status" value="1"/>
</dbReference>
<evidence type="ECO:0000313" key="5">
    <source>
        <dbReference type="Proteomes" id="UP000245839"/>
    </source>
</evidence>
<evidence type="ECO:0000313" key="3">
    <source>
        <dbReference type="EMBL" id="PWJ16556.1"/>
    </source>
</evidence>
<reference evidence="3 5" key="2">
    <citation type="submission" date="2018-03" db="EMBL/GenBank/DDBJ databases">
        <title>Genomic Encyclopedia of Archaeal and Bacterial Type Strains, Phase II (KMG-II): from individual species to whole genera.</title>
        <authorList>
            <person name="Goeker M."/>
        </authorList>
    </citation>
    <scope>NUCLEOTIDE SEQUENCE [LARGE SCALE GENOMIC DNA]</scope>
    <source>
        <strain evidence="3 5">DSM 25227</strain>
    </source>
</reference>
<evidence type="ECO:0000313" key="4">
    <source>
        <dbReference type="EMBL" id="SSA48793.1"/>
    </source>
</evidence>
<dbReference type="InterPro" id="IPR000253">
    <property type="entry name" value="FHA_dom"/>
</dbReference>
<reference evidence="4 6" key="1">
    <citation type="submission" date="2016-10" db="EMBL/GenBank/DDBJ databases">
        <authorList>
            <person name="Cai Z."/>
        </authorList>
    </citation>
    <scope>NUCLEOTIDE SEQUENCE [LARGE SCALE GENOMIC DNA]</scope>
    <source>
        <strain evidence="4 6">DSM 25227</strain>
    </source>
</reference>
<dbReference type="Pfam" id="PF20232">
    <property type="entry name" value="T6SS_FHA_C"/>
    <property type="match status" value="1"/>
</dbReference>
<evidence type="ECO:0000256" key="1">
    <source>
        <dbReference type="SAM" id="MobiDB-lite"/>
    </source>
</evidence>
<keyword evidence="5" id="KW-1185">Reference proteome</keyword>
<gene>
    <name evidence="3" type="ORF">BCF38_10870</name>
    <name evidence="4" type="ORF">SAMN05421539_10870</name>
</gene>
<protein>
    <submittedName>
        <fullName evidence="4">Type VI secretion system protein ImpI/type VI secretion system protein</fullName>
    </submittedName>
</protein>
<dbReference type="AlphaFoldDB" id="A0A2Y9C8E3"/>
<dbReference type="OrthoDB" id="273564at2"/>
<dbReference type="NCBIfam" id="TIGR03354">
    <property type="entry name" value="VI_FHA"/>
    <property type="match status" value="1"/>
</dbReference>
<dbReference type="EMBL" id="QGDJ01000008">
    <property type="protein sequence ID" value="PWJ16556.1"/>
    <property type="molecule type" value="Genomic_DNA"/>
</dbReference>
<feature type="compositionally biased region" description="Pro residues" evidence="1">
    <location>
        <begin position="256"/>
        <end position="277"/>
    </location>
</feature>